<dbReference type="SUPFAM" id="SSF53271">
    <property type="entry name" value="PRTase-like"/>
    <property type="match status" value="1"/>
</dbReference>
<proteinExistence type="inferred from homology"/>
<reference evidence="4 5" key="1">
    <citation type="submission" date="2021-04" db="EMBL/GenBank/DDBJ databases">
        <title>The complete genome sequence of Neokomagataea sp. TBRC 2177.</title>
        <authorList>
            <person name="Charoenyingcharoen P."/>
            <person name="Yukphan P."/>
        </authorList>
    </citation>
    <scope>NUCLEOTIDE SEQUENCE [LARGE SCALE GENOMIC DNA]</scope>
    <source>
        <strain evidence="4 5">TBRC 2177</strain>
    </source>
</reference>
<dbReference type="Proteomes" id="UP000677812">
    <property type="component" value="Unassembled WGS sequence"/>
</dbReference>
<dbReference type="InterPro" id="IPR044005">
    <property type="entry name" value="DZR_2"/>
</dbReference>
<organism evidence="4 5">
    <name type="scientific">Neokomagataea anthophila</name>
    <dbReference type="NCBI Taxonomy" id="2826925"/>
    <lineage>
        <taxon>Bacteria</taxon>
        <taxon>Pseudomonadati</taxon>
        <taxon>Pseudomonadota</taxon>
        <taxon>Alphaproteobacteria</taxon>
        <taxon>Acetobacterales</taxon>
        <taxon>Acetobacteraceae</taxon>
        <taxon>Neokomagataea</taxon>
    </lineage>
</organism>
<evidence type="ECO:0000259" key="3">
    <source>
        <dbReference type="Pfam" id="PF18912"/>
    </source>
</evidence>
<evidence type="ECO:0000313" key="4">
    <source>
        <dbReference type="EMBL" id="MBR0559571.1"/>
    </source>
</evidence>
<dbReference type="RefSeq" id="WP_211681668.1">
    <property type="nucleotide sequence ID" value="NZ_JAGRQH010000003.1"/>
</dbReference>
<evidence type="ECO:0000256" key="1">
    <source>
        <dbReference type="ARBA" id="ARBA00008007"/>
    </source>
</evidence>
<dbReference type="PANTHER" id="PTHR47505:SF1">
    <property type="entry name" value="DNA UTILIZATION PROTEIN YHGH"/>
    <property type="match status" value="1"/>
</dbReference>
<feature type="domain" description="Phosphoribosyltransferase" evidence="2">
    <location>
        <begin position="189"/>
        <end position="248"/>
    </location>
</feature>
<sequence length="253" mass="27971">MAFRQRVSRACLDVLCPPCCDLCGADVGGTGGFCAECFAKIRPIIKPFCERCGVPLAAQSFANKSGMCVACTSVAPPWNRTRAAFVYDDWSRQLILPLKYADRTENARILAREMWRSGQEIIQDAAFLLPVPMYKRKLRQRRYNQAALLSRFLSKKSGVPSVPMALKRIRNTQPLARLGSRERALEIEGSIVVSPRYVERLRGHPVVVIDDVLTTGATVSACTQALLLAGVSRVDLLVAARAGNMEEDRQNVT</sequence>
<dbReference type="Pfam" id="PF18912">
    <property type="entry name" value="DZR_2"/>
    <property type="match status" value="1"/>
</dbReference>
<evidence type="ECO:0000313" key="5">
    <source>
        <dbReference type="Proteomes" id="UP000677812"/>
    </source>
</evidence>
<dbReference type="InterPro" id="IPR051910">
    <property type="entry name" value="ComF/GntX_DNA_util-trans"/>
</dbReference>
<feature type="domain" description="Double zinc ribbon" evidence="3">
    <location>
        <begin position="12"/>
        <end position="71"/>
    </location>
</feature>
<dbReference type="PANTHER" id="PTHR47505">
    <property type="entry name" value="DNA UTILIZATION PROTEIN YHGH"/>
    <property type="match status" value="1"/>
</dbReference>
<dbReference type="Gene3D" id="3.40.50.2020">
    <property type="match status" value="1"/>
</dbReference>
<protein>
    <submittedName>
        <fullName evidence="4">ComF family protein</fullName>
    </submittedName>
</protein>
<accession>A0ABS5E6P8</accession>
<dbReference type="CDD" id="cd06223">
    <property type="entry name" value="PRTases_typeI"/>
    <property type="match status" value="1"/>
</dbReference>
<evidence type="ECO:0000259" key="2">
    <source>
        <dbReference type="Pfam" id="PF00156"/>
    </source>
</evidence>
<gene>
    <name evidence="4" type="ORF">KB213_05815</name>
</gene>
<comment type="similarity">
    <text evidence="1">Belongs to the ComF/GntX family.</text>
</comment>
<name>A0ABS5E6P8_9PROT</name>
<dbReference type="InterPro" id="IPR000836">
    <property type="entry name" value="PRTase_dom"/>
</dbReference>
<dbReference type="Pfam" id="PF00156">
    <property type="entry name" value="Pribosyltran"/>
    <property type="match status" value="1"/>
</dbReference>
<dbReference type="EMBL" id="JAGRQH010000003">
    <property type="protein sequence ID" value="MBR0559571.1"/>
    <property type="molecule type" value="Genomic_DNA"/>
</dbReference>
<comment type="caution">
    <text evidence="4">The sequence shown here is derived from an EMBL/GenBank/DDBJ whole genome shotgun (WGS) entry which is preliminary data.</text>
</comment>
<dbReference type="InterPro" id="IPR029057">
    <property type="entry name" value="PRTase-like"/>
</dbReference>
<keyword evidence="5" id="KW-1185">Reference proteome</keyword>